<protein>
    <submittedName>
        <fullName evidence="1">Uncharacterized protein</fullName>
    </submittedName>
</protein>
<reference evidence="1" key="1">
    <citation type="journal article" date="2020" name="Nature">
        <title>Giant virus diversity and host interactions through global metagenomics.</title>
        <authorList>
            <person name="Schulz F."/>
            <person name="Roux S."/>
            <person name="Paez-Espino D."/>
            <person name="Jungbluth S."/>
            <person name="Walsh D.A."/>
            <person name="Denef V.J."/>
            <person name="McMahon K.D."/>
            <person name="Konstantinidis K.T."/>
            <person name="Eloe-Fadrosh E.A."/>
            <person name="Kyrpides N.C."/>
            <person name="Woyke T."/>
        </authorList>
    </citation>
    <scope>NUCLEOTIDE SEQUENCE</scope>
    <source>
        <strain evidence="1">GVMAG-S-3300010158-109</strain>
    </source>
</reference>
<dbReference type="EMBL" id="MN740874">
    <property type="protein sequence ID" value="QHU16042.1"/>
    <property type="molecule type" value="Genomic_DNA"/>
</dbReference>
<organism evidence="1">
    <name type="scientific">viral metagenome</name>
    <dbReference type="NCBI Taxonomy" id="1070528"/>
    <lineage>
        <taxon>unclassified sequences</taxon>
        <taxon>metagenomes</taxon>
        <taxon>organismal metagenomes</taxon>
    </lineage>
</organism>
<name>A0A6C0KDE5_9ZZZZ</name>
<dbReference type="AlphaFoldDB" id="A0A6C0KDE5"/>
<proteinExistence type="predicted"/>
<sequence>MYKINDHGESLGRVFIVRDINNDEIKLETDTGDTILDLKKWIARKVRGAHIELKASGGHIFIQDSASDIPRFSLYTGNEELKDDQVIDSIDTNVQPLVINMVDNYSSLVLSLQNMAGDQIIIRGEDLTPGNIKNPNDVKLHISRNNILGVNSPVKYIVLIDNDTLDPVKDNIDTAHTHTIFANDNTDKMLSSILVNLLRDSELLVRHLEETETPMENIDHFYGYLDEMKKLKEIDTSNKVLDNMIKTCSAIISYASESGGDEIMLADTLKRYNYVIRKTIDKLN</sequence>
<accession>A0A6C0KDE5</accession>
<evidence type="ECO:0000313" key="1">
    <source>
        <dbReference type="EMBL" id="QHU16042.1"/>
    </source>
</evidence>